<feature type="transmembrane region" description="Helical" evidence="8">
    <location>
        <begin position="110"/>
        <end position="132"/>
    </location>
</feature>
<dbReference type="Pfam" id="PF00361">
    <property type="entry name" value="Proton_antipo_M"/>
    <property type="match status" value="1"/>
</dbReference>
<protein>
    <recommendedName>
        <fullName evidence="3">NADH-ubiquinone oxidoreductase chain 2</fullName>
    </recommendedName>
    <alternativeName>
        <fullName evidence="7">NADH dehydrogenase subunit 2</fullName>
    </alternativeName>
</protein>
<feature type="transmembrane region" description="Helical" evidence="8">
    <location>
        <begin position="171"/>
        <end position="192"/>
    </location>
</feature>
<dbReference type="InterPro" id="IPR010096">
    <property type="entry name" value="NADH-Q_OxRdtase_suN/2"/>
</dbReference>
<dbReference type="GO" id="GO:0008137">
    <property type="term" value="F:NADH dehydrogenase (ubiquinone) activity"/>
    <property type="evidence" value="ECO:0007669"/>
    <property type="project" value="InterPro"/>
</dbReference>
<evidence type="ECO:0000256" key="2">
    <source>
        <dbReference type="ARBA" id="ARBA00007012"/>
    </source>
</evidence>
<sequence>MVLFSVLTMIVAIALFSLRISAINFNRIAIIVLIYSGFLAYNTIYTDLVGSGIGVFSGLFQITAITQSIDVFICLIGALVLLLGENSTIGTGTSLKDGVTVKQSSMIGKYLPVLAEYPLIVLFSVLGMSSLISSSDLVSMFLSIELQSFAVYILATIYRDSESATAAGLKYFLLGSLSSAFILLGSSLIYGFTGLTSFEGLYMLCSTTTSNHAIEISVLLIVVGLLFKVSAAPFHNWAPDVYDGVPTMVMSWLVTMPKISLLVFILEFQGFTQLSNWSSWTYLLLISSLLSLMIGTIGGLSQYRIKRLLAYSTISHVGFLLLALAINSEESIESFLFYLIQYSLTNVNVFFILIAFGYLLHSRGLAPYSPVQFINQLKGQFQMNPLLGISLAICLFSMAGIPPLVGFFGKQMVLYSAVHNGNFFLALVAILTSVVSAAYYLRVIKVIHFDPYTVTDTNVVNKETVTTSSSLVIATLTLLLIFFIFNPTPLLNSAHLITLSLFYW</sequence>
<feature type="transmembrane region" description="Helical" evidence="8">
    <location>
        <begin position="138"/>
        <end position="159"/>
    </location>
</feature>
<feature type="transmembrane region" description="Helical" evidence="8">
    <location>
        <begin position="212"/>
        <end position="229"/>
    </location>
</feature>
<evidence type="ECO:0000256" key="8">
    <source>
        <dbReference type="SAM" id="Phobius"/>
    </source>
</evidence>
<feature type="transmembrane region" description="Helical" evidence="8">
    <location>
        <begin position="308"/>
        <end position="326"/>
    </location>
</feature>
<keyword evidence="5 8" id="KW-1133">Transmembrane helix</keyword>
<proteinExistence type="inferred from homology"/>
<evidence type="ECO:0000313" key="10">
    <source>
        <dbReference type="EMBL" id="KAI8574953.1"/>
    </source>
</evidence>
<evidence type="ECO:0000256" key="3">
    <source>
        <dbReference type="ARBA" id="ARBA00021008"/>
    </source>
</evidence>
<feature type="transmembrane region" description="Helical" evidence="8">
    <location>
        <begin position="464"/>
        <end position="485"/>
    </location>
</feature>
<keyword evidence="11" id="KW-1185">Reference proteome</keyword>
<evidence type="ECO:0000256" key="7">
    <source>
        <dbReference type="ARBA" id="ARBA00031028"/>
    </source>
</evidence>
<feature type="transmembrane region" description="Helical" evidence="8">
    <location>
        <begin position="59"/>
        <end position="83"/>
    </location>
</feature>
<feature type="transmembrane region" description="Helical" evidence="8">
    <location>
        <begin position="421"/>
        <end position="443"/>
    </location>
</feature>
<dbReference type="GO" id="GO:0016020">
    <property type="term" value="C:membrane"/>
    <property type="evidence" value="ECO:0007669"/>
    <property type="project" value="UniProtKB-SubCell"/>
</dbReference>
<comment type="similarity">
    <text evidence="2">Belongs to the complex I subunit 2 family.</text>
</comment>
<keyword evidence="6 8" id="KW-0472">Membrane</keyword>
<evidence type="ECO:0000256" key="5">
    <source>
        <dbReference type="ARBA" id="ARBA00022989"/>
    </source>
</evidence>
<evidence type="ECO:0000256" key="6">
    <source>
        <dbReference type="ARBA" id="ARBA00023136"/>
    </source>
</evidence>
<dbReference type="InterPro" id="IPR001750">
    <property type="entry name" value="ND/Mrp_TM"/>
</dbReference>
<feature type="transmembrane region" description="Helical" evidence="8">
    <location>
        <begin position="249"/>
        <end position="268"/>
    </location>
</feature>
<dbReference type="GO" id="GO:0042773">
    <property type="term" value="P:ATP synthesis coupled electron transport"/>
    <property type="evidence" value="ECO:0007669"/>
    <property type="project" value="InterPro"/>
</dbReference>
<feature type="transmembrane region" description="Helical" evidence="8">
    <location>
        <begin position="6"/>
        <end position="25"/>
    </location>
</feature>
<dbReference type="AlphaFoldDB" id="A0AAD5HAA7"/>
<dbReference type="NCBIfam" id="TIGR01770">
    <property type="entry name" value="NDH_I_N"/>
    <property type="match status" value="1"/>
</dbReference>
<name>A0AAD5HAA7_UMBRA</name>
<dbReference type="EMBL" id="MU621021">
    <property type="protein sequence ID" value="KAI8574953.1"/>
    <property type="molecule type" value="Genomic_DNA"/>
</dbReference>
<dbReference type="RefSeq" id="XP_051439959.1">
    <property type="nucleotide sequence ID" value="XM_051584375.1"/>
</dbReference>
<evidence type="ECO:0000256" key="1">
    <source>
        <dbReference type="ARBA" id="ARBA00004141"/>
    </source>
</evidence>
<dbReference type="PANTHER" id="PTHR22773">
    <property type="entry name" value="NADH DEHYDROGENASE"/>
    <property type="match status" value="1"/>
</dbReference>
<dbReference type="Proteomes" id="UP001206595">
    <property type="component" value="Unassembled WGS sequence"/>
</dbReference>
<feature type="transmembrane region" description="Helical" evidence="8">
    <location>
        <begin position="381"/>
        <end position="401"/>
    </location>
</feature>
<evidence type="ECO:0000256" key="4">
    <source>
        <dbReference type="ARBA" id="ARBA00022692"/>
    </source>
</evidence>
<comment type="caution">
    <text evidence="10">The sequence shown here is derived from an EMBL/GenBank/DDBJ whole genome shotgun (WGS) entry which is preliminary data.</text>
</comment>
<reference evidence="10" key="2">
    <citation type="journal article" date="2022" name="Proc. Natl. Acad. Sci. U.S.A.">
        <title>Diploid-dominant life cycles characterize the early evolution of Fungi.</title>
        <authorList>
            <person name="Amses K.R."/>
            <person name="Simmons D.R."/>
            <person name="Longcore J.E."/>
            <person name="Mondo S.J."/>
            <person name="Seto K."/>
            <person name="Jeronimo G.H."/>
            <person name="Bonds A.E."/>
            <person name="Quandt C.A."/>
            <person name="Davis W.J."/>
            <person name="Chang Y."/>
            <person name="Federici B.A."/>
            <person name="Kuo A."/>
            <person name="LaButti K."/>
            <person name="Pangilinan J."/>
            <person name="Andreopoulos W."/>
            <person name="Tritt A."/>
            <person name="Riley R."/>
            <person name="Hundley H."/>
            <person name="Johnson J."/>
            <person name="Lipzen A."/>
            <person name="Barry K."/>
            <person name="Lang B.F."/>
            <person name="Cuomo C.A."/>
            <person name="Buchler N.E."/>
            <person name="Grigoriev I.V."/>
            <person name="Spatafora J.W."/>
            <person name="Stajich J.E."/>
            <person name="James T.Y."/>
        </authorList>
    </citation>
    <scope>NUCLEOTIDE SEQUENCE</scope>
    <source>
        <strain evidence="10">AG</strain>
    </source>
</reference>
<gene>
    <name evidence="10" type="ORF">K450DRAFT_181533</name>
</gene>
<keyword evidence="4 8" id="KW-0812">Transmembrane</keyword>
<feature type="transmembrane region" description="Helical" evidence="8">
    <location>
        <begin position="32"/>
        <end position="53"/>
    </location>
</feature>
<dbReference type="HAMAP" id="MF_00445">
    <property type="entry name" value="NDH1_NuoN_1"/>
    <property type="match status" value="1"/>
</dbReference>
<organism evidence="10 11">
    <name type="scientific">Umbelopsis ramanniana AG</name>
    <dbReference type="NCBI Taxonomy" id="1314678"/>
    <lineage>
        <taxon>Eukaryota</taxon>
        <taxon>Fungi</taxon>
        <taxon>Fungi incertae sedis</taxon>
        <taxon>Mucoromycota</taxon>
        <taxon>Mucoromycotina</taxon>
        <taxon>Umbelopsidomycetes</taxon>
        <taxon>Umbelopsidales</taxon>
        <taxon>Umbelopsidaceae</taxon>
        <taxon>Umbelopsis</taxon>
    </lineage>
</organism>
<accession>A0AAD5HAA7</accession>
<comment type="subcellular location">
    <subcellularLocation>
        <location evidence="1">Membrane</location>
        <topology evidence="1">Multi-pass membrane protein</topology>
    </subcellularLocation>
</comment>
<evidence type="ECO:0000259" key="9">
    <source>
        <dbReference type="Pfam" id="PF00361"/>
    </source>
</evidence>
<feature type="transmembrane region" description="Helical" evidence="8">
    <location>
        <begin position="280"/>
        <end position="301"/>
    </location>
</feature>
<dbReference type="GeneID" id="75909725"/>
<feature type="transmembrane region" description="Helical" evidence="8">
    <location>
        <begin position="338"/>
        <end position="360"/>
    </location>
</feature>
<reference evidence="10" key="1">
    <citation type="submission" date="2021-06" db="EMBL/GenBank/DDBJ databases">
        <authorList>
            <consortium name="DOE Joint Genome Institute"/>
            <person name="Mondo S.J."/>
            <person name="Amses K.R."/>
            <person name="Simmons D.R."/>
            <person name="Longcore J.E."/>
            <person name="Seto K."/>
            <person name="Alves G.H."/>
            <person name="Bonds A.E."/>
            <person name="Quandt C.A."/>
            <person name="Davis W.J."/>
            <person name="Chang Y."/>
            <person name="Letcher P.M."/>
            <person name="Powell M.J."/>
            <person name="Kuo A."/>
            <person name="Labutti K."/>
            <person name="Pangilinan J."/>
            <person name="Andreopoulos W."/>
            <person name="Tritt A."/>
            <person name="Riley R."/>
            <person name="Hundley H."/>
            <person name="Johnson J."/>
            <person name="Lipzen A."/>
            <person name="Barry K."/>
            <person name="Berbee M.L."/>
            <person name="Buchler N.E."/>
            <person name="Grigoriev I.V."/>
            <person name="Spatafora J.W."/>
            <person name="Stajich J.E."/>
            <person name="James T.Y."/>
        </authorList>
    </citation>
    <scope>NUCLEOTIDE SEQUENCE</scope>
    <source>
        <strain evidence="10">AG</strain>
    </source>
</reference>
<evidence type="ECO:0000313" key="11">
    <source>
        <dbReference type="Proteomes" id="UP001206595"/>
    </source>
</evidence>
<feature type="domain" description="NADH:quinone oxidoreductase/Mrp antiporter transmembrane" evidence="9">
    <location>
        <begin position="134"/>
        <end position="435"/>
    </location>
</feature>